<gene>
    <name evidence="3" type="ORF">ACFSCS_12930</name>
</gene>
<keyword evidence="4" id="KW-1185">Reference proteome</keyword>
<dbReference type="RefSeq" id="WP_343874205.1">
    <property type="nucleotide sequence ID" value="NZ_BAAAIX010000026.1"/>
</dbReference>
<protein>
    <submittedName>
        <fullName evidence="3">Cysteine hydrolase</fullName>
    </submittedName>
</protein>
<dbReference type="Proteomes" id="UP001597326">
    <property type="component" value="Unassembled WGS sequence"/>
</dbReference>
<organism evidence="3 4">
    <name type="scientific">Luteococcus peritonei</name>
    <dbReference type="NCBI Taxonomy" id="88874"/>
    <lineage>
        <taxon>Bacteria</taxon>
        <taxon>Bacillati</taxon>
        <taxon>Actinomycetota</taxon>
        <taxon>Actinomycetes</taxon>
        <taxon>Propionibacteriales</taxon>
        <taxon>Propionibacteriaceae</taxon>
        <taxon>Luteococcus</taxon>
    </lineage>
</organism>
<dbReference type="InterPro" id="IPR036380">
    <property type="entry name" value="Isochorismatase-like_sf"/>
</dbReference>
<reference evidence="4" key="1">
    <citation type="journal article" date="2019" name="Int. J. Syst. Evol. Microbiol.">
        <title>The Global Catalogue of Microorganisms (GCM) 10K type strain sequencing project: providing services to taxonomists for standard genome sequencing and annotation.</title>
        <authorList>
            <consortium name="The Broad Institute Genomics Platform"/>
            <consortium name="The Broad Institute Genome Sequencing Center for Infectious Disease"/>
            <person name="Wu L."/>
            <person name="Ma J."/>
        </authorList>
    </citation>
    <scope>NUCLEOTIDE SEQUENCE [LARGE SCALE GENOMIC DNA]</scope>
    <source>
        <strain evidence="4">CAIM 431</strain>
    </source>
</reference>
<evidence type="ECO:0000313" key="3">
    <source>
        <dbReference type="EMBL" id="MFD1891077.1"/>
    </source>
</evidence>
<evidence type="ECO:0000256" key="1">
    <source>
        <dbReference type="ARBA" id="ARBA00022801"/>
    </source>
</evidence>
<keyword evidence="1 3" id="KW-0378">Hydrolase</keyword>
<evidence type="ECO:0000259" key="2">
    <source>
        <dbReference type="Pfam" id="PF00857"/>
    </source>
</evidence>
<dbReference type="Gene3D" id="3.40.50.850">
    <property type="entry name" value="Isochorismatase-like"/>
    <property type="match status" value="1"/>
</dbReference>
<evidence type="ECO:0000313" key="4">
    <source>
        <dbReference type="Proteomes" id="UP001597326"/>
    </source>
</evidence>
<dbReference type="GO" id="GO:0016787">
    <property type="term" value="F:hydrolase activity"/>
    <property type="evidence" value="ECO:0007669"/>
    <property type="project" value="UniProtKB-KW"/>
</dbReference>
<name>A0ABW4RY14_9ACTN</name>
<dbReference type="SUPFAM" id="SSF52499">
    <property type="entry name" value="Isochorismatase-like hydrolases"/>
    <property type="match status" value="1"/>
</dbReference>
<dbReference type="Pfam" id="PF00857">
    <property type="entry name" value="Isochorismatase"/>
    <property type="match status" value="1"/>
</dbReference>
<proteinExistence type="predicted"/>
<sequence>MSGSLDAIREHAWLVVIDHQRIFADPASEWCAPRFAETAPVVARLAAHFDERVVLTRWLPGTDRRGSWADYFATWSFADRPDEDPVFELVPTATDLADRPTVDVSTFGKWGPQLAEVTGEHPHLVLAGVATDCCVISTALAAADAGCTVTVVSDACAGSSDENQAAALHVMGLYAPQIRVVTSQQLLG</sequence>
<dbReference type="InterPro" id="IPR000868">
    <property type="entry name" value="Isochorismatase-like_dom"/>
</dbReference>
<comment type="caution">
    <text evidence="3">The sequence shown here is derived from an EMBL/GenBank/DDBJ whole genome shotgun (WGS) entry which is preliminary data.</text>
</comment>
<accession>A0ABW4RY14</accession>
<feature type="domain" description="Isochorismatase-like" evidence="2">
    <location>
        <begin position="13"/>
        <end position="172"/>
    </location>
</feature>
<dbReference type="InterPro" id="IPR050272">
    <property type="entry name" value="Isochorismatase-like_hydrls"/>
</dbReference>
<dbReference type="EMBL" id="JBHUFZ010000028">
    <property type="protein sequence ID" value="MFD1891077.1"/>
    <property type="molecule type" value="Genomic_DNA"/>
</dbReference>
<dbReference type="PANTHER" id="PTHR43540">
    <property type="entry name" value="PEROXYUREIDOACRYLATE/UREIDOACRYLATE AMIDOHYDROLASE-RELATED"/>
    <property type="match status" value="1"/>
</dbReference>
<dbReference type="CDD" id="cd00431">
    <property type="entry name" value="cysteine_hydrolases"/>
    <property type="match status" value="1"/>
</dbReference>